<protein>
    <submittedName>
        <fullName evidence="7">Cytosine/uracil/thiamine/allantoin permease</fullName>
    </submittedName>
</protein>
<evidence type="ECO:0000256" key="5">
    <source>
        <dbReference type="ARBA" id="ARBA00023136"/>
    </source>
</evidence>
<dbReference type="Gene3D" id="1.10.4160.10">
    <property type="entry name" value="Hydantoin permease"/>
    <property type="match status" value="1"/>
</dbReference>
<proteinExistence type="inferred from homology"/>
<dbReference type="InterPro" id="IPR001248">
    <property type="entry name" value="Pur-cyt_permease"/>
</dbReference>
<feature type="transmembrane region" description="Helical" evidence="6">
    <location>
        <begin position="330"/>
        <end position="350"/>
    </location>
</feature>
<dbReference type="RefSeq" id="WP_141361633.1">
    <property type="nucleotide sequence ID" value="NZ_BAAAJL010000003.1"/>
</dbReference>
<feature type="transmembrane region" description="Helical" evidence="6">
    <location>
        <begin position="244"/>
        <end position="266"/>
    </location>
</feature>
<keyword evidence="5 6" id="KW-0472">Membrane</keyword>
<dbReference type="EMBL" id="BJNY01000002">
    <property type="protein sequence ID" value="GED04982.1"/>
    <property type="molecule type" value="Genomic_DNA"/>
</dbReference>
<evidence type="ECO:0000256" key="4">
    <source>
        <dbReference type="ARBA" id="ARBA00022989"/>
    </source>
</evidence>
<reference evidence="7 8" key="1">
    <citation type="submission" date="2019-06" db="EMBL/GenBank/DDBJ databases">
        <title>Whole genome shotgun sequence of Glutamicibacter uratoxydans NBRC 15515.</title>
        <authorList>
            <person name="Hosoyama A."/>
            <person name="Uohara A."/>
            <person name="Ohji S."/>
            <person name="Ichikawa N."/>
        </authorList>
    </citation>
    <scope>NUCLEOTIDE SEQUENCE [LARGE SCALE GENOMIC DNA]</scope>
    <source>
        <strain evidence="7 8">NBRC 15515</strain>
    </source>
</reference>
<feature type="transmembrane region" description="Helical" evidence="6">
    <location>
        <begin position="100"/>
        <end position="122"/>
    </location>
</feature>
<feature type="transmembrane region" description="Helical" evidence="6">
    <location>
        <begin position="356"/>
        <end position="377"/>
    </location>
</feature>
<keyword evidence="8" id="KW-1185">Reference proteome</keyword>
<dbReference type="Proteomes" id="UP000316612">
    <property type="component" value="Unassembled WGS sequence"/>
</dbReference>
<feature type="transmembrane region" description="Helical" evidence="6">
    <location>
        <begin position="172"/>
        <end position="189"/>
    </location>
</feature>
<evidence type="ECO:0000313" key="8">
    <source>
        <dbReference type="Proteomes" id="UP000316612"/>
    </source>
</evidence>
<dbReference type="Pfam" id="PF02133">
    <property type="entry name" value="Transp_cyt_pur"/>
    <property type="match status" value="1"/>
</dbReference>
<evidence type="ECO:0000256" key="2">
    <source>
        <dbReference type="ARBA" id="ARBA00008974"/>
    </source>
</evidence>
<dbReference type="GO" id="GO:0005886">
    <property type="term" value="C:plasma membrane"/>
    <property type="evidence" value="ECO:0007669"/>
    <property type="project" value="TreeGrafter"/>
</dbReference>
<feature type="transmembrane region" description="Helical" evidence="6">
    <location>
        <begin position="397"/>
        <end position="420"/>
    </location>
</feature>
<dbReference type="OrthoDB" id="6083029at2"/>
<evidence type="ECO:0000256" key="1">
    <source>
        <dbReference type="ARBA" id="ARBA00004141"/>
    </source>
</evidence>
<gene>
    <name evidence="7" type="ORF">AUR04nite_05140</name>
</gene>
<feature type="transmembrane region" description="Helical" evidence="6">
    <location>
        <begin position="432"/>
        <end position="453"/>
    </location>
</feature>
<comment type="caution">
    <text evidence="7">The sequence shown here is derived from an EMBL/GenBank/DDBJ whole genome shotgun (WGS) entry which is preliminary data.</text>
</comment>
<dbReference type="AlphaFoldDB" id="A0A4Y4DIA9"/>
<sequence length="485" mass="53409">MDYTIEAERGRAPLPPSKRLWGFWEYTWANAALAIATWGFLIGGSLSLVVDVKNGLLAIITGNILGVLLVGLAVSISAGKYGTEQYTFMRSVFGHNGSRLIYFFAMILLTVGWLVVLGIMFGRSIDSAISVVAERDPQPSGWHIYLITLVAIAITAFIVAKGPTSIKVFNTIVAPALFLVMGLMIYIFLKDSSVSEILALPALGQPFDSHAVNFMIAVEINIAAGFSWWPYIGNLSRITKNERVAFWPNLIGIGLAASLGEAVGLIGAIKFGNADPTQWMTEAGGLWLSFVVLLFVAFANVTSMANILYTAVVGLRQMFDAILKKFSWEWLVVGFCLVPAITLFVLPGLYDGFLTFLVWTAALYSALTGIMIVDYFVLRRQHVELKDLFVEGKSSRYYFTAGFNLASMAALVLGCIVFTVTFNPLTFEHTSYFRFTTASLLAAAVSAVLYWIFSLVFTLPRKQGGYSDFEQLTHHHFTKELKSND</sequence>
<dbReference type="InterPro" id="IPR030191">
    <property type="entry name" value="CodB"/>
</dbReference>
<feature type="transmembrane region" description="Helical" evidence="6">
    <location>
        <begin position="209"/>
        <end position="232"/>
    </location>
</feature>
<dbReference type="PANTHER" id="PTHR30569">
    <property type="entry name" value="CYTOSINE TRANSPORTER CODB"/>
    <property type="match status" value="1"/>
</dbReference>
<comment type="subcellular location">
    <subcellularLocation>
        <location evidence="1">Membrane</location>
        <topology evidence="1">Multi-pass membrane protein</topology>
    </subcellularLocation>
</comment>
<evidence type="ECO:0000256" key="3">
    <source>
        <dbReference type="ARBA" id="ARBA00022692"/>
    </source>
</evidence>
<feature type="transmembrane region" description="Helical" evidence="6">
    <location>
        <begin position="28"/>
        <end position="50"/>
    </location>
</feature>
<feature type="transmembrane region" description="Helical" evidence="6">
    <location>
        <begin position="142"/>
        <end position="160"/>
    </location>
</feature>
<feature type="transmembrane region" description="Helical" evidence="6">
    <location>
        <begin position="56"/>
        <end position="79"/>
    </location>
</feature>
<organism evidence="7 8">
    <name type="scientific">Glutamicibacter uratoxydans</name>
    <name type="common">Arthrobacter uratoxydans</name>
    <dbReference type="NCBI Taxonomy" id="43667"/>
    <lineage>
        <taxon>Bacteria</taxon>
        <taxon>Bacillati</taxon>
        <taxon>Actinomycetota</taxon>
        <taxon>Actinomycetes</taxon>
        <taxon>Micrococcales</taxon>
        <taxon>Micrococcaceae</taxon>
        <taxon>Glutamicibacter</taxon>
    </lineage>
</organism>
<feature type="transmembrane region" description="Helical" evidence="6">
    <location>
        <begin position="286"/>
        <end position="309"/>
    </location>
</feature>
<accession>A0A4Y4DIA9</accession>
<dbReference type="GO" id="GO:0015209">
    <property type="term" value="F:cytosine transmembrane transporter activity"/>
    <property type="evidence" value="ECO:0007669"/>
    <property type="project" value="InterPro"/>
</dbReference>
<keyword evidence="3 6" id="KW-0812">Transmembrane</keyword>
<keyword evidence="4 6" id="KW-1133">Transmembrane helix</keyword>
<evidence type="ECO:0000313" key="7">
    <source>
        <dbReference type="EMBL" id="GED04982.1"/>
    </source>
</evidence>
<name>A0A4Y4DIA9_GLUUR</name>
<comment type="similarity">
    <text evidence="2">Belongs to the purine-cytosine permease (2.A.39) family.</text>
</comment>
<dbReference type="PANTHER" id="PTHR30569:SF0">
    <property type="entry name" value="CYTOSINE PERMEASE"/>
    <property type="match status" value="1"/>
</dbReference>
<evidence type="ECO:0000256" key="6">
    <source>
        <dbReference type="SAM" id="Phobius"/>
    </source>
</evidence>